<protein>
    <submittedName>
        <fullName evidence="2">Uncharacterized protein</fullName>
    </submittedName>
</protein>
<sequence>MRQLSVLLVTVPEDTLAIPHNNPDTPDTPHTLSHGERNLIKDGLQHIGAALLLLLHPVLVLRLWRPSAAHRRTPRGASAPTTYHHCQPTTTTIQIVTYNKGQCCSCCCDDGGGVNVVQQPNEGGWGGGPPSVMVVDDAPGPMGR</sequence>
<name>A0A194RPJ6_PAPMA</name>
<dbReference type="Proteomes" id="UP000053240">
    <property type="component" value="Unassembled WGS sequence"/>
</dbReference>
<evidence type="ECO:0000313" key="2">
    <source>
        <dbReference type="EMBL" id="KPJ19432.1"/>
    </source>
</evidence>
<organism evidence="2 3">
    <name type="scientific">Papilio machaon</name>
    <name type="common">Old World swallowtail butterfly</name>
    <dbReference type="NCBI Taxonomy" id="76193"/>
    <lineage>
        <taxon>Eukaryota</taxon>
        <taxon>Metazoa</taxon>
        <taxon>Ecdysozoa</taxon>
        <taxon>Arthropoda</taxon>
        <taxon>Hexapoda</taxon>
        <taxon>Insecta</taxon>
        <taxon>Pterygota</taxon>
        <taxon>Neoptera</taxon>
        <taxon>Endopterygota</taxon>
        <taxon>Lepidoptera</taxon>
        <taxon>Glossata</taxon>
        <taxon>Ditrysia</taxon>
        <taxon>Papilionoidea</taxon>
        <taxon>Papilionidae</taxon>
        <taxon>Papilioninae</taxon>
        <taxon>Papilio</taxon>
    </lineage>
</organism>
<proteinExistence type="predicted"/>
<gene>
    <name evidence="2" type="ORF">RR48_11059</name>
</gene>
<keyword evidence="3" id="KW-1185">Reference proteome</keyword>
<dbReference type="AlphaFoldDB" id="A0A194RPJ6"/>
<accession>A0A194RPJ6</accession>
<dbReference type="InParanoid" id="A0A194RPJ6"/>
<feature type="region of interest" description="Disordered" evidence="1">
    <location>
        <begin position="121"/>
        <end position="144"/>
    </location>
</feature>
<evidence type="ECO:0000313" key="3">
    <source>
        <dbReference type="Proteomes" id="UP000053240"/>
    </source>
</evidence>
<dbReference type="EMBL" id="KQ459896">
    <property type="protein sequence ID" value="KPJ19432.1"/>
    <property type="molecule type" value="Genomic_DNA"/>
</dbReference>
<evidence type="ECO:0000256" key="1">
    <source>
        <dbReference type="SAM" id="MobiDB-lite"/>
    </source>
</evidence>
<reference evidence="2 3" key="1">
    <citation type="journal article" date="2015" name="Nat. Commun.">
        <title>Outbred genome sequencing and CRISPR/Cas9 gene editing in butterflies.</title>
        <authorList>
            <person name="Li X."/>
            <person name="Fan D."/>
            <person name="Zhang W."/>
            <person name="Liu G."/>
            <person name="Zhang L."/>
            <person name="Zhao L."/>
            <person name="Fang X."/>
            <person name="Chen L."/>
            <person name="Dong Y."/>
            <person name="Chen Y."/>
            <person name="Ding Y."/>
            <person name="Zhao R."/>
            <person name="Feng M."/>
            <person name="Zhu Y."/>
            <person name="Feng Y."/>
            <person name="Jiang X."/>
            <person name="Zhu D."/>
            <person name="Xiang H."/>
            <person name="Feng X."/>
            <person name="Li S."/>
            <person name="Wang J."/>
            <person name="Zhang G."/>
            <person name="Kronforst M.R."/>
            <person name="Wang W."/>
        </authorList>
    </citation>
    <scope>NUCLEOTIDE SEQUENCE [LARGE SCALE GENOMIC DNA]</scope>
    <source>
        <strain evidence="2">Ya'a_city_454_Pm</strain>
        <tissue evidence="2">Whole body</tissue>
    </source>
</reference>